<dbReference type="EMBL" id="JBHSQB010000004">
    <property type="protein sequence ID" value="MFC6095908.1"/>
    <property type="molecule type" value="Genomic_DNA"/>
</dbReference>
<dbReference type="InterPro" id="IPR017850">
    <property type="entry name" value="Alkaline_phosphatase_core_sf"/>
</dbReference>
<protein>
    <submittedName>
        <fullName evidence="8">LTA synthase family protein</fullName>
        <ecNumber evidence="8">2.7.8.-</ecNumber>
    </submittedName>
</protein>
<dbReference type="InterPro" id="IPR012160">
    <property type="entry name" value="LtaS-like"/>
</dbReference>
<comment type="caution">
    <text evidence="8">The sequence shown here is derived from an EMBL/GenBank/DDBJ whole genome shotgun (WGS) entry which is preliminary data.</text>
</comment>
<keyword evidence="5 6" id="KW-0472">Membrane</keyword>
<reference evidence="9" key="1">
    <citation type="journal article" date="2019" name="Int. J. Syst. Evol. Microbiol.">
        <title>The Global Catalogue of Microorganisms (GCM) 10K type strain sequencing project: providing services to taxonomists for standard genome sequencing and annotation.</title>
        <authorList>
            <consortium name="The Broad Institute Genomics Platform"/>
            <consortium name="The Broad Institute Genome Sequencing Center for Infectious Disease"/>
            <person name="Wu L."/>
            <person name="Ma J."/>
        </authorList>
    </citation>
    <scope>NUCLEOTIDE SEQUENCE [LARGE SCALE GENOMIC DNA]</scope>
    <source>
        <strain evidence="9">CCUG 49679</strain>
    </source>
</reference>
<evidence type="ECO:0000256" key="2">
    <source>
        <dbReference type="ARBA" id="ARBA00022475"/>
    </source>
</evidence>
<feature type="transmembrane region" description="Helical" evidence="6">
    <location>
        <begin position="182"/>
        <end position="199"/>
    </location>
</feature>
<organism evidence="8 9">
    <name type="scientific">Flavobacterium qiangtangense</name>
    <dbReference type="NCBI Taxonomy" id="1442595"/>
    <lineage>
        <taxon>Bacteria</taxon>
        <taxon>Pseudomonadati</taxon>
        <taxon>Bacteroidota</taxon>
        <taxon>Flavobacteriia</taxon>
        <taxon>Flavobacteriales</taxon>
        <taxon>Flavobacteriaceae</taxon>
        <taxon>Flavobacterium</taxon>
    </lineage>
</organism>
<feature type="transmembrane region" description="Helical" evidence="6">
    <location>
        <begin position="12"/>
        <end position="36"/>
    </location>
</feature>
<dbReference type="Gene3D" id="3.40.720.10">
    <property type="entry name" value="Alkaline Phosphatase, subunit A"/>
    <property type="match status" value="1"/>
</dbReference>
<dbReference type="InterPro" id="IPR000917">
    <property type="entry name" value="Sulfatase_N"/>
</dbReference>
<keyword evidence="9" id="KW-1185">Reference proteome</keyword>
<name>A0ABW1PJV6_9FLAO</name>
<dbReference type="GO" id="GO:0016740">
    <property type="term" value="F:transferase activity"/>
    <property type="evidence" value="ECO:0007669"/>
    <property type="project" value="UniProtKB-KW"/>
</dbReference>
<sequence>MTFSDLKLQERYSLLVGFTKWFLLFSFGIRLLFFVLQFSEVTASLFSIIKTFSYGLFFDVGVLAFVWLFSSFYILLMPKKWIGKSFDKIVIYCFFNITLLILVFTFFAEITFWDEFKCRFNFIAVDYLIYTFEVVENINESYPLIVLIPAILFICFGISFYFFKKRYFNRTFVNQLAFKQRIVPFLVSIFMVLFYVFYVKNSDAEWSSNRYNNEISKAGIYSFFAELRNNKLDYLSFYSTIPNEEAFKIVRNKLKTNNSRFTSDKFSIQRQISDSLNSSQTPNIVFVLMESMSADFMQEFGNKMSITPFMDDLAQKGLLFKNLYATGTRTVRGMEAVTLSIPPTPGSSIVKRPENAGLYTISNVFKSKNYQCNFFYGGDGYFDNMNAFFGGNGFDIYDRGRGSILQEDIKAKRYNINDGEVTFENAWGVCDEDIYNKMIEIADHYDAKHKPFFNFIMTTSNHKPYTYPNKKVAIPSGTGRNGAVQYADFALKKLFEKSRTKPWFKNTIFVIVADHCASSAGKDEIDVANYHIPAIIYGDGIVPQKTNKLCSQIDVLPTLFEILHWNYTSDFYGKNVLANDFEERAFVGTYLKLGLMKNDKIMILSNQQKQNFYRWNKTTNNLIPISKSNEFLKETISFYQSADYLFVNRKKN</sequence>
<dbReference type="CDD" id="cd16015">
    <property type="entry name" value="LTA_synthase"/>
    <property type="match status" value="1"/>
</dbReference>
<dbReference type="Gene3D" id="3.30.1120.80">
    <property type="match status" value="1"/>
</dbReference>
<evidence type="ECO:0000313" key="8">
    <source>
        <dbReference type="EMBL" id="MFC6095908.1"/>
    </source>
</evidence>
<dbReference type="InterPro" id="IPR050448">
    <property type="entry name" value="OpgB/LTA_synthase_biosynth"/>
</dbReference>
<evidence type="ECO:0000259" key="7">
    <source>
        <dbReference type="Pfam" id="PF00884"/>
    </source>
</evidence>
<dbReference type="SUPFAM" id="SSF53649">
    <property type="entry name" value="Alkaline phosphatase-like"/>
    <property type="match status" value="1"/>
</dbReference>
<dbReference type="PANTHER" id="PTHR47371">
    <property type="entry name" value="LIPOTEICHOIC ACID SYNTHASE"/>
    <property type="match status" value="1"/>
</dbReference>
<accession>A0ABW1PJV6</accession>
<feature type="transmembrane region" description="Helical" evidence="6">
    <location>
        <begin position="89"/>
        <end position="113"/>
    </location>
</feature>
<keyword evidence="2" id="KW-1003">Cell membrane</keyword>
<evidence type="ECO:0000256" key="3">
    <source>
        <dbReference type="ARBA" id="ARBA00022692"/>
    </source>
</evidence>
<dbReference type="Proteomes" id="UP001596287">
    <property type="component" value="Unassembled WGS sequence"/>
</dbReference>
<evidence type="ECO:0000256" key="6">
    <source>
        <dbReference type="SAM" id="Phobius"/>
    </source>
</evidence>
<dbReference type="RefSeq" id="WP_379790596.1">
    <property type="nucleotide sequence ID" value="NZ_JBHSQB010000004.1"/>
</dbReference>
<keyword evidence="4 6" id="KW-1133">Transmembrane helix</keyword>
<evidence type="ECO:0000256" key="5">
    <source>
        <dbReference type="ARBA" id="ARBA00023136"/>
    </source>
</evidence>
<dbReference type="PANTHER" id="PTHR47371:SF3">
    <property type="entry name" value="PHOSPHOGLYCEROL TRANSFERASE I"/>
    <property type="match status" value="1"/>
</dbReference>
<keyword evidence="8" id="KW-0808">Transferase</keyword>
<evidence type="ECO:0000256" key="1">
    <source>
        <dbReference type="ARBA" id="ARBA00004651"/>
    </source>
</evidence>
<proteinExistence type="predicted"/>
<evidence type="ECO:0000256" key="4">
    <source>
        <dbReference type="ARBA" id="ARBA00022989"/>
    </source>
</evidence>
<feature type="domain" description="Sulfatase N-terminal" evidence="7">
    <location>
        <begin position="282"/>
        <end position="563"/>
    </location>
</feature>
<comment type="subcellular location">
    <subcellularLocation>
        <location evidence="1">Cell membrane</location>
        <topology evidence="1">Multi-pass membrane protein</topology>
    </subcellularLocation>
</comment>
<dbReference type="PIRSF" id="PIRSF005091">
    <property type="entry name" value="Mmb_sulf_HI1246"/>
    <property type="match status" value="1"/>
</dbReference>
<dbReference type="EC" id="2.7.8.-" evidence="8"/>
<evidence type="ECO:0000313" key="9">
    <source>
        <dbReference type="Proteomes" id="UP001596287"/>
    </source>
</evidence>
<feature type="transmembrane region" description="Helical" evidence="6">
    <location>
        <begin position="142"/>
        <end position="162"/>
    </location>
</feature>
<dbReference type="Pfam" id="PF00884">
    <property type="entry name" value="Sulfatase"/>
    <property type="match status" value="1"/>
</dbReference>
<feature type="transmembrane region" description="Helical" evidence="6">
    <location>
        <begin position="56"/>
        <end position="77"/>
    </location>
</feature>
<keyword evidence="3 6" id="KW-0812">Transmembrane</keyword>
<gene>
    <name evidence="8" type="ORF">ACFPVY_04555</name>
</gene>